<dbReference type="GO" id="GO:0005524">
    <property type="term" value="F:ATP binding"/>
    <property type="evidence" value="ECO:0007669"/>
    <property type="project" value="UniProtKB-KW"/>
</dbReference>
<dbReference type="InterPro" id="IPR027302">
    <property type="entry name" value="Gln_synth_N_conserv_site"/>
</dbReference>
<dbReference type="GO" id="GO:0004356">
    <property type="term" value="F:glutamine synthetase activity"/>
    <property type="evidence" value="ECO:0007669"/>
    <property type="project" value="UniProtKB-EC"/>
</dbReference>
<dbReference type="InterPro" id="IPR036651">
    <property type="entry name" value="Gln_synt_N_sf"/>
</dbReference>
<evidence type="ECO:0000256" key="2">
    <source>
        <dbReference type="ARBA" id="ARBA00009897"/>
    </source>
</evidence>
<feature type="domain" description="GS beta-grasp" evidence="9">
    <location>
        <begin position="1"/>
        <end position="88"/>
    </location>
</feature>
<evidence type="ECO:0000259" key="9">
    <source>
        <dbReference type="PROSITE" id="PS51986"/>
    </source>
</evidence>
<dbReference type="InterPro" id="IPR014746">
    <property type="entry name" value="Gln_synth/guanido_kin_cat_dom"/>
</dbReference>
<dbReference type="Pfam" id="PF00120">
    <property type="entry name" value="Gln-synt_C"/>
    <property type="match status" value="1"/>
</dbReference>
<protein>
    <recommendedName>
        <fullName evidence="3">glutamine synthetase</fullName>
        <ecNumber evidence="3">6.3.1.2</ecNumber>
    </recommendedName>
</protein>
<dbReference type="InterPro" id="IPR008147">
    <property type="entry name" value="Gln_synt_N"/>
</dbReference>
<accession>A0A8D9CC40</accession>
<dbReference type="InterPro" id="IPR027303">
    <property type="entry name" value="Gln_synth_gly_rich_site"/>
</dbReference>
<dbReference type="PROSITE" id="PS00181">
    <property type="entry name" value="GLNA_ATP"/>
    <property type="match status" value="1"/>
</dbReference>
<comment type="similarity">
    <text evidence="2">Belongs to the glutamine synthetase family.</text>
</comment>
<evidence type="ECO:0000256" key="6">
    <source>
        <dbReference type="ARBA" id="ARBA00022741"/>
    </source>
</evidence>
<dbReference type="PANTHER" id="PTHR20852">
    <property type="entry name" value="GLUTAMINE SYNTHETASE"/>
    <property type="match status" value="1"/>
</dbReference>
<dbReference type="Gene3D" id="3.10.20.70">
    <property type="entry name" value="Glutamine synthetase, N-terminal domain"/>
    <property type="match status" value="1"/>
</dbReference>
<keyword evidence="5 11" id="KW-0436">Ligase</keyword>
<evidence type="ECO:0000256" key="4">
    <source>
        <dbReference type="ARBA" id="ARBA00022490"/>
    </source>
</evidence>
<proteinExistence type="inferred from homology"/>
<dbReference type="InterPro" id="IPR050292">
    <property type="entry name" value="Glutamine_Synthetase"/>
</dbReference>
<dbReference type="PROSITE" id="PS51987">
    <property type="entry name" value="GS_CATALYTIC"/>
    <property type="match status" value="1"/>
</dbReference>
<dbReference type="SUPFAM" id="SSF54368">
    <property type="entry name" value="Glutamine synthetase, N-terminal domain"/>
    <property type="match status" value="1"/>
</dbReference>
<organism evidence="11">
    <name type="scientific">uncultured marine phage</name>
    <dbReference type="NCBI Taxonomy" id="707152"/>
    <lineage>
        <taxon>Viruses</taxon>
        <taxon>environmental samples</taxon>
    </lineage>
</organism>
<evidence type="ECO:0000256" key="8">
    <source>
        <dbReference type="ARBA" id="ARBA00049436"/>
    </source>
</evidence>
<evidence type="ECO:0000256" key="1">
    <source>
        <dbReference type="ARBA" id="ARBA00004496"/>
    </source>
</evidence>
<dbReference type="GO" id="GO:0006542">
    <property type="term" value="P:glutamine biosynthetic process"/>
    <property type="evidence" value="ECO:0007669"/>
    <property type="project" value="InterPro"/>
</dbReference>
<reference evidence="11" key="1">
    <citation type="submission" date="2021-06" db="EMBL/GenBank/DDBJ databases">
        <authorList>
            <person name="Gannon L."/>
            <person name="Redgwell R T."/>
            <person name="Michniewski S."/>
            <person name="Harrison D C."/>
            <person name="Millard A."/>
        </authorList>
    </citation>
    <scope>NUCLEOTIDE SEQUENCE</scope>
</reference>
<evidence type="ECO:0000256" key="7">
    <source>
        <dbReference type="ARBA" id="ARBA00022840"/>
    </source>
</evidence>
<dbReference type="Gene3D" id="3.30.590.10">
    <property type="entry name" value="Glutamine synthetase/guanido kinase, catalytic domain"/>
    <property type="match status" value="1"/>
</dbReference>
<dbReference type="PROSITE" id="PS00180">
    <property type="entry name" value="GLNA_1"/>
    <property type="match status" value="1"/>
</dbReference>
<dbReference type="EMBL" id="OU342829">
    <property type="protein sequence ID" value="CAG7580332.1"/>
    <property type="molecule type" value="Genomic_DNA"/>
</dbReference>
<evidence type="ECO:0000256" key="5">
    <source>
        <dbReference type="ARBA" id="ARBA00022598"/>
    </source>
</evidence>
<dbReference type="SMART" id="SM01230">
    <property type="entry name" value="Gln-synt_C"/>
    <property type="match status" value="1"/>
</dbReference>
<name>A0A8D9CC40_9VIRU</name>
<evidence type="ECO:0000256" key="3">
    <source>
        <dbReference type="ARBA" id="ARBA00012937"/>
    </source>
</evidence>
<dbReference type="PANTHER" id="PTHR20852:SF57">
    <property type="entry name" value="GLUTAMINE SYNTHETASE 2 CYTOPLASMIC"/>
    <property type="match status" value="1"/>
</dbReference>
<keyword evidence="7" id="KW-0067">ATP-binding</keyword>
<dbReference type="InterPro" id="IPR008146">
    <property type="entry name" value="Gln_synth_cat_dom"/>
</dbReference>
<keyword evidence="4" id="KW-0963">Cytoplasm</keyword>
<keyword evidence="6" id="KW-0547">Nucleotide-binding</keyword>
<evidence type="ECO:0000259" key="10">
    <source>
        <dbReference type="PROSITE" id="PS51987"/>
    </source>
</evidence>
<comment type="subcellular location">
    <subcellularLocation>
        <location evidence="1">Cytoplasm</location>
    </subcellularLocation>
</comment>
<dbReference type="PROSITE" id="PS51986">
    <property type="entry name" value="GS_BETA_GRASP"/>
    <property type="match status" value="1"/>
</dbReference>
<feature type="domain" description="GS catalytic" evidence="10">
    <location>
        <begin position="94"/>
        <end position="353"/>
    </location>
</feature>
<gene>
    <name evidence="11" type="primary">glnII</name>
    <name evidence="11" type="ORF">SLAVMIC_00362</name>
</gene>
<comment type="catalytic activity">
    <reaction evidence="8">
        <text>L-glutamate + NH4(+) + ATP = L-glutamine + ADP + phosphate + H(+)</text>
        <dbReference type="Rhea" id="RHEA:16169"/>
        <dbReference type="ChEBI" id="CHEBI:15378"/>
        <dbReference type="ChEBI" id="CHEBI:28938"/>
        <dbReference type="ChEBI" id="CHEBI:29985"/>
        <dbReference type="ChEBI" id="CHEBI:30616"/>
        <dbReference type="ChEBI" id="CHEBI:43474"/>
        <dbReference type="ChEBI" id="CHEBI:58359"/>
        <dbReference type="ChEBI" id="CHEBI:456216"/>
        <dbReference type="EC" id="6.3.1.2"/>
    </reaction>
</comment>
<evidence type="ECO:0000313" key="11">
    <source>
        <dbReference type="EMBL" id="CAG7580332.1"/>
    </source>
</evidence>
<dbReference type="EC" id="6.3.1.2" evidence="3"/>
<sequence>MKLEYIWLDGNDVQLLRSKTKVWKNTDRLELSEVKLEHLPNWNYDGSSTNQAVTDNSELILKPASIFINPLVDNSLLVMCEVYIDEDTPHPTNNRAEMMKSIEKFDDDSWYGYEQEYIIFDRSTGSPLGWPKAIGQEAYPAPQGDYYCGVGSEHVAGREFVEEHLEACLEAGISISGINAEVLLGQWEYQVGPVPATTNERENNGADQLWISRYLLYRLGEKYNYKINIDPKPFQGKEWNGSGLHVNFSTKELRENLDKKVEIAVSYCKKLEEEHKEYMLVSGEGNEHRATGENETASMDKFTWGEGDRTASIRIPSSINDDSTPGYIEDRRPGSNADPYILVNKLVNAILGK</sequence>
<dbReference type="SUPFAM" id="SSF55931">
    <property type="entry name" value="Glutamine synthetase/guanido kinase"/>
    <property type="match status" value="1"/>
</dbReference>
<dbReference type="FunFam" id="3.30.590.10:FF:000011">
    <property type="entry name" value="Glutamine synthetase"/>
    <property type="match status" value="1"/>
</dbReference>